<organism evidence="4 5">
    <name type="scientific">Alteromonas gilva</name>
    <dbReference type="NCBI Taxonomy" id="2987522"/>
    <lineage>
        <taxon>Bacteria</taxon>
        <taxon>Pseudomonadati</taxon>
        <taxon>Pseudomonadota</taxon>
        <taxon>Gammaproteobacteria</taxon>
        <taxon>Alteromonadales</taxon>
        <taxon>Alteromonadaceae</taxon>
        <taxon>Alteromonas/Salinimonas group</taxon>
        <taxon>Alteromonas</taxon>
    </lineage>
</organism>
<dbReference type="Pfam" id="PF00685">
    <property type="entry name" value="Sulfotransfer_1"/>
    <property type="match status" value="1"/>
</dbReference>
<accession>A0ABT5L0D1</accession>
<evidence type="ECO:0000313" key="4">
    <source>
        <dbReference type="EMBL" id="MDC8830338.1"/>
    </source>
</evidence>
<dbReference type="InterPro" id="IPR037359">
    <property type="entry name" value="NST/OST"/>
</dbReference>
<sequence length="302" mass="35350">MSKLDLPKKKLKHCRDGESYCDSIASLERVYQAMKNIDFLGIGVQRAGTTWLHNCLSEHPELCLPQQKELQFFNAFYNKGYDWYFDQFKPKDLEWKLGEITPNYFYSKAALDRISKDYPNIKVILILREPCSRTYSAYELFKGKRCADTDLVSACQQSEFLIRESLYSEMYKYLVQKLSTENILVKLYDDIERTPDTFISDVYKHLGVDSSFKPSSLTTRYNKVIYPKLQQALQKAKLNFLIEIVKDSRLGNTIRKSQSQPSERNRFTKNELMAHYGKIFRDDVKSLKSLTDLDFSGWDLDS</sequence>
<dbReference type="Gene3D" id="3.40.50.300">
    <property type="entry name" value="P-loop containing nucleotide triphosphate hydrolases"/>
    <property type="match status" value="1"/>
</dbReference>
<dbReference type="RefSeq" id="WP_273639101.1">
    <property type="nucleotide sequence ID" value="NZ_JAQQXP010000001.1"/>
</dbReference>
<dbReference type="PANTHER" id="PTHR10605">
    <property type="entry name" value="HEPARAN SULFATE SULFOTRANSFERASE"/>
    <property type="match status" value="1"/>
</dbReference>
<dbReference type="Proteomes" id="UP001218788">
    <property type="component" value="Unassembled WGS sequence"/>
</dbReference>
<keyword evidence="1" id="KW-0808">Transferase</keyword>
<comment type="caution">
    <text evidence="4">The sequence shown here is derived from an EMBL/GenBank/DDBJ whole genome shotgun (WGS) entry which is preliminary data.</text>
</comment>
<gene>
    <name evidence="4" type="ORF">OIK42_06120</name>
</gene>
<proteinExistence type="predicted"/>
<dbReference type="InterPro" id="IPR027417">
    <property type="entry name" value="P-loop_NTPase"/>
</dbReference>
<evidence type="ECO:0000259" key="3">
    <source>
        <dbReference type="Pfam" id="PF00685"/>
    </source>
</evidence>
<keyword evidence="2" id="KW-0325">Glycoprotein</keyword>
<dbReference type="EMBL" id="JAQQXP010000001">
    <property type="protein sequence ID" value="MDC8830338.1"/>
    <property type="molecule type" value="Genomic_DNA"/>
</dbReference>
<name>A0ABT5L0D1_9ALTE</name>
<evidence type="ECO:0000256" key="2">
    <source>
        <dbReference type="ARBA" id="ARBA00023180"/>
    </source>
</evidence>
<dbReference type="InterPro" id="IPR000863">
    <property type="entry name" value="Sulfotransferase_dom"/>
</dbReference>
<reference evidence="4 5" key="1">
    <citation type="submission" date="2022-10" db="EMBL/GenBank/DDBJ databases">
        <title>Alteromonas sp. chi3 Genome sequencing.</title>
        <authorList>
            <person name="Park S."/>
        </authorList>
    </citation>
    <scope>NUCLEOTIDE SEQUENCE [LARGE SCALE GENOMIC DNA]</scope>
    <source>
        <strain evidence="5">chi3</strain>
    </source>
</reference>
<evidence type="ECO:0000256" key="1">
    <source>
        <dbReference type="ARBA" id="ARBA00022679"/>
    </source>
</evidence>
<evidence type="ECO:0000313" key="5">
    <source>
        <dbReference type="Proteomes" id="UP001218788"/>
    </source>
</evidence>
<dbReference type="SUPFAM" id="SSF52540">
    <property type="entry name" value="P-loop containing nucleoside triphosphate hydrolases"/>
    <property type="match status" value="1"/>
</dbReference>
<dbReference type="PANTHER" id="PTHR10605:SF56">
    <property type="entry name" value="BIFUNCTIONAL HEPARAN SULFATE N-DEACETYLASE_N-SULFOTRANSFERASE"/>
    <property type="match status" value="1"/>
</dbReference>
<feature type="domain" description="Sulfotransferase" evidence="3">
    <location>
        <begin position="38"/>
        <end position="284"/>
    </location>
</feature>
<protein>
    <submittedName>
        <fullName evidence="4">Sulfotransferase</fullName>
    </submittedName>
</protein>
<keyword evidence="5" id="KW-1185">Reference proteome</keyword>